<proteinExistence type="inferred from homology"/>
<dbReference type="GO" id="GO:0003677">
    <property type="term" value="F:DNA binding"/>
    <property type="evidence" value="ECO:0007669"/>
    <property type="project" value="UniProtKB-KW"/>
</dbReference>
<evidence type="ECO:0000259" key="4">
    <source>
        <dbReference type="Pfam" id="PF01420"/>
    </source>
</evidence>
<feature type="domain" description="Type I restriction modification DNA specificity" evidence="4">
    <location>
        <begin position="232"/>
        <end position="390"/>
    </location>
</feature>
<name>A0A9Q7AT52_9BACT</name>
<dbReference type="PANTHER" id="PTHR30408">
    <property type="entry name" value="TYPE-1 RESTRICTION ENZYME ECOKI SPECIFICITY PROTEIN"/>
    <property type="match status" value="1"/>
</dbReference>
<protein>
    <submittedName>
        <fullName evidence="5">Restriction endonuclease subunit S</fullName>
        <ecNumber evidence="5">3.1.21.-</ecNumber>
    </submittedName>
</protein>
<dbReference type="PANTHER" id="PTHR30408:SF12">
    <property type="entry name" value="TYPE I RESTRICTION ENZYME MJAVIII SPECIFICITY SUBUNIT"/>
    <property type="match status" value="1"/>
</dbReference>
<dbReference type="EC" id="3.1.21.-" evidence="5"/>
<sequence>MEETSMTQGAKRALVPELRFPEFRDAGEWEEKTLGGLTHKTDKRNKSCKKYPIYSINNTVGFVPQVEQFDGVDSNKRGYDISLYKIIERNTFAYNPARINVGSIGYSEDLNNILISSLYVCFKTSKNVNDRFLLYFFSTFTFDKSVNSNVEGGIRSYLFYENFSKIKIPLPNEAEQQKIADCLSSVDELITLETRKIDALKAHKKGLMQQIFPAEGETLPKLRFPEFRDAGEWDKNKLGEICCMRAGKFVSAGEISEKNGYALYPCYGGNGLRGYVKTHTHSGKYPLIGRQGALCGNVILGEGEFYATEHAVVAAPFSGINIDWLFYDLLKLNLNRFATGQAQPGLSVDVLEKVECLVPRLEAEQQKIADCLSSIDNLITSQAQKLDALKAHKKGLMQQLFPVPDEAGK</sequence>
<evidence type="ECO:0000313" key="5">
    <source>
        <dbReference type="EMBL" id="QTX33486.1"/>
    </source>
</evidence>
<dbReference type="Proteomes" id="UP000671879">
    <property type="component" value="Chromosome"/>
</dbReference>
<keyword evidence="2" id="KW-0680">Restriction system</keyword>
<dbReference type="InterPro" id="IPR000055">
    <property type="entry name" value="Restrct_endonuc_typeI_TRD"/>
</dbReference>
<dbReference type="GO" id="GO:0016787">
    <property type="term" value="F:hydrolase activity"/>
    <property type="evidence" value="ECO:0007669"/>
    <property type="project" value="UniProtKB-KW"/>
</dbReference>
<dbReference type="InterPro" id="IPR044946">
    <property type="entry name" value="Restrct_endonuc_typeI_TRD_sf"/>
</dbReference>
<dbReference type="EMBL" id="CP072943">
    <property type="protein sequence ID" value="QTX33486.1"/>
    <property type="molecule type" value="Genomic_DNA"/>
</dbReference>
<gene>
    <name evidence="5" type="ORF">KAR29_06370</name>
</gene>
<accession>A0A9Q7AT52</accession>
<dbReference type="REBASE" id="460745">
    <property type="entry name" value="S.Sba352I"/>
</dbReference>
<dbReference type="KEGG" id="aram:KAR29_06370"/>
<comment type="similarity">
    <text evidence="1">Belongs to the type-I restriction system S methylase family.</text>
</comment>
<evidence type="ECO:0000256" key="3">
    <source>
        <dbReference type="ARBA" id="ARBA00023125"/>
    </source>
</evidence>
<dbReference type="RefSeq" id="WP_274374775.1">
    <property type="nucleotide sequence ID" value="NZ_CP072943.1"/>
</dbReference>
<feature type="domain" description="Type I restriction modification DNA specificity" evidence="4">
    <location>
        <begin position="28"/>
        <end position="201"/>
    </location>
</feature>
<dbReference type="GO" id="GO:0009307">
    <property type="term" value="P:DNA restriction-modification system"/>
    <property type="evidence" value="ECO:0007669"/>
    <property type="project" value="UniProtKB-KW"/>
</dbReference>
<evidence type="ECO:0000256" key="1">
    <source>
        <dbReference type="ARBA" id="ARBA00010923"/>
    </source>
</evidence>
<reference evidence="6" key="1">
    <citation type="submission" date="2021-04" db="EMBL/GenBank/DDBJ databases">
        <title>A novel Synergistetes isolate from a pyrite-forming mixed culture.</title>
        <authorList>
            <person name="Bunk B."/>
            <person name="Sproer C."/>
            <person name="Spring S."/>
            <person name="Pester M."/>
        </authorList>
    </citation>
    <scope>NUCLEOTIDE SEQUENCE [LARGE SCALE GENOMIC DNA]</scope>
    <source>
        <strain evidence="6">J.5.4.2-T.3.5.2</strain>
    </source>
</reference>
<keyword evidence="5" id="KW-0540">Nuclease</keyword>
<dbReference type="Gene3D" id="1.10.287.1120">
    <property type="entry name" value="Bipartite methylase S protein"/>
    <property type="match status" value="1"/>
</dbReference>
<evidence type="ECO:0000256" key="2">
    <source>
        <dbReference type="ARBA" id="ARBA00022747"/>
    </source>
</evidence>
<keyword evidence="3" id="KW-0238">DNA-binding</keyword>
<dbReference type="Gene3D" id="3.90.220.20">
    <property type="entry name" value="DNA methylase specificity domains"/>
    <property type="match status" value="2"/>
</dbReference>
<dbReference type="AlphaFoldDB" id="A0A9Q7AT52"/>
<keyword evidence="5" id="KW-0255">Endonuclease</keyword>
<organism evidence="5 6">
    <name type="scientific">Aminithiophilus ramosus</name>
    <dbReference type="NCBI Taxonomy" id="3029084"/>
    <lineage>
        <taxon>Bacteria</taxon>
        <taxon>Thermotogati</taxon>
        <taxon>Synergistota</taxon>
        <taxon>Synergistia</taxon>
        <taxon>Synergistales</taxon>
        <taxon>Aminithiophilaceae</taxon>
        <taxon>Aminithiophilus</taxon>
    </lineage>
</organism>
<evidence type="ECO:0000313" key="6">
    <source>
        <dbReference type="Proteomes" id="UP000671879"/>
    </source>
</evidence>
<keyword evidence="5" id="KW-0378">Hydrolase</keyword>
<dbReference type="SUPFAM" id="SSF116734">
    <property type="entry name" value="DNA methylase specificity domain"/>
    <property type="match status" value="2"/>
</dbReference>
<dbReference type="Pfam" id="PF01420">
    <property type="entry name" value="Methylase_S"/>
    <property type="match status" value="2"/>
</dbReference>
<keyword evidence="6" id="KW-1185">Reference proteome</keyword>
<dbReference type="CDD" id="cd17266">
    <property type="entry name" value="RMtype1_S_Sau1132ORF3780P-TRD2-CR2_like"/>
    <property type="match status" value="1"/>
</dbReference>
<dbReference type="GO" id="GO:0004519">
    <property type="term" value="F:endonuclease activity"/>
    <property type="evidence" value="ECO:0007669"/>
    <property type="project" value="UniProtKB-KW"/>
</dbReference>
<dbReference type="InterPro" id="IPR052021">
    <property type="entry name" value="Type-I_RS_S_subunit"/>
</dbReference>